<protein>
    <submittedName>
        <fullName evidence="2">Uncharacterized protein</fullName>
    </submittedName>
</protein>
<evidence type="ECO:0000313" key="3">
    <source>
        <dbReference type="Proteomes" id="UP001231675"/>
    </source>
</evidence>
<accession>A0ABT9LKV9</accession>
<reference evidence="2 3" key="1">
    <citation type="submission" date="2023-07" db="EMBL/GenBank/DDBJ databases">
        <title>Sequencing the genomes of 1000 actinobacteria strains.</title>
        <authorList>
            <person name="Klenk H.-P."/>
        </authorList>
    </citation>
    <scope>NUCLEOTIDE SEQUENCE [LARGE SCALE GENOMIC DNA]</scope>
    <source>
        <strain evidence="2 3">DSM 40229</strain>
    </source>
</reference>
<name>A0ABT9LKV9_STRGD</name>
<comment type="caution">
    <text evidence="2">The sequence shown here is derived from an EMBL/GenBank/DDBJ whole genome shotgun (WGS) entry which is preliminary data.</text>
</comment>
<gene>
    <name evidence="2" type="ORF">J2S47_003683</name>
</gene>
<evidence type="ECO:0000256" key="1">
    <source>
        <dbReference type="SAM" id="MobiDB-lite"/>
    </source>
</evidence>
<dbReference type="EMBL" id="JAURUD010000001">
    <property type="protein sequence ID" value="MDP9683181.1"/>
    <property type="molecule type" value="Genomic_DNA"/>
</dbReference>
<keyword evidence="3" id="KW-1185">Reference proteome</keyword>
<feature type="compositionally biased region" description="Basic and acidic residues" evidence="1">
    <location>
        <begin position="1"/>
        <end position="10"/>
    </location>
</feature>
<organism evidence="2 3">
    <name type="scientific">Streptomyces griseoviridis</name>
    <dbReference type="NCBI Taxonomy" id="45398"/>
    <lineage>
        <taxon>Bacteria</taxon>
        <taxon>Bacillati</taxon>
        <taxon>Actinomycetota</taxon>
        <taxon>Actinomycetes</taxon>
        <taxon>Kitasatosporales</taxon>
        <taxon>Streptomycetaceae</taxon>
        <taxon>Streptomyces</taxon>
    </lineage>
</organism>
<sequence length="105" mass="11581">MTPRTEHRPQPETPGPAPAPVPARGRGGSGSSALARPLVQSSMTIRPLRSRANVSHHSFDLRVRDQYARVTQRGDPSSTVRCSRMCRRCPASSRPLRDVRVTGWP</sequence>
<evidence type="ECO:0000313" key="2">
    <source>
        <dbReference type="EMBL" id="MDP9683181.1"/>
    </source>
</evidence>
<proteinExistence type="predicted"/>
<feature type="region of interest" description="Disordered" evidence="1">
    <location>
        <begin position="1"/>
        <end position="42"/>
    </location>
</feature>
<dbReference type="Proteomes" id="UP001231675">
    <property type="component" value="Unassembled WGS sequence"/>
</dbReference>
<feature type="compositionally biased region" description="Pro residues" evidence="1">
    <location>
        <begin position="11"/>
        <end position="21"/>
    </location>
</feature>